<dbReference type="Proteomes" id="UP000229703">
    <property type="component" value="Unassembled WGS sequence"/>
</dbReference>
<dbReference type="InterPro" id="IPR007016">
    <property type="entry name" value="O-antigen_ligase-rel_domated"/>
</dbReference>
<dbReference type="PROSITE" id="PS50005">
    <property type="entry name" value="TPR"/>
    <property type="match status" value="2"/>
</dbReference>
<comment type="caution">
    <text evidence="8">The sequence shown here is derived from an EMBL/GenBank/DDBJ whole genome shotgun (WGS) entry which is preliminary data.</text>
</comment>
<feature type="transmembrane region" description="Helical" evidence="6">
    <location>
        <begin position="165"/>
        <end position="182"/>
    </location>
</feature>
<dbReference type="Gene3D" id="1.25.40.10">
    <property type="entry name" value="Tetratricopeptide repeat domain"/>
    <property type="match status" value="1"/>
</dbReference>
<protein>
    <recommendedName>
        <fullName evidence="7">O-antigen ligase-related domain-containing protein</fullName>
    </recommendedName>
</protein>
<evidence type="ECO:0000256" key="6">
    <source>
        <dbReference type="SAM" id="Phobius"/>
    </source>
</evidence>
<feature type="non-terminal residue" evidence="8">
    <location>
        <position position="1"/>
    </location>
</feature>
<dbReference type="InterPro" id="IPR011990">
    <property type="entry name" value="TPR-like_helical_dom_sf"/>
</dbReference>
<dbReference type="SMART" id="SM00028">
    <property type="entry name" value="TPR"/>
    <property type="match status" value="4"/>
</dbReference>
<keyword evidence="3 6" id="KW-1133">Transmembrane helix</keyword>
<dbReference type="InterPro" id="IPR051533">
    <property type="entry name" value="WaaL-like"/>
</dbReference>
<evidence type="ECO:0000259" key="7">
    <source>
        <dbReference type="Pfam" id="PF04932"/>
    </source>
</evidence>
<sequence>SRNRKIALLKTFFILFFLFLISYFSNFYFVDQITGNVRFLVWKGTLKMIKVHPFLGWGPGTLSLHYPNYRLPDYFLQKAVAPITDHAHCEYLEILAESGVFGLFLFISFIFFIFREGFKYHPPHYPLPLREGKRGEGERAIIIGLLSGILAILMDNLLSTNLRQSFTPILLFFALGLVVSYSKGKMRDPSPKAQGDTRKFSSRFSALIFSLLILFLSLAGFNTVRKDVVAGFYLKKSLEARLKKNFPQSIAYYKKTISIDKFNPIAYYKLAFAYGVLKKYDQALSTYEKVYPLSPHYAQIDKNMAVLYYTEGRLSASLSYFRQAEKLNPYDVDVLCSIASIFIIKKEFPKAKFYLKRVLALDAKNSYALRNLKKTGN</sequence>
<dbReference type="PANTHER" id="PTHR37422">
    <property type="entry name" value="TEICHURONIC ACID BIOSYNTHESIS PROTEIN TUAE"/>
    <property type="match status" value="1"/>
</dbReference>
<proteinExistence type="predicted"/>
<feature type="domain" description="O-antigen ligase-related" evidence="7">
    <location>
        <begin position="8"/>
        <end position="107"/>
    </location>
</feature>
<dbReference type="Pfam" id="PF04932">
    <property type="entry name" value="Wzy_C"/>
    <property type="match status" value="1"/>
</dbReference>
<name>A0A2M7M2X2_9BACT</name>
<keyword evidence="2 6" id="KW-0812">Transmembrane</keyword>
<comment type="subcellular location">
    <subcellularLocation>
        <location evidence="1">Membrane</location>
        <topology evidence="1">Multi-pass membrane protein</topology>
    </subcellularLocation>
</comment>
<dbReference type="EMBL" id="PFJK01000216">
    <property type="protein sequence ID" value="PIX77057.1"/>
    <property type="molecule type" value="Genomic_DNA"/>
</dbReference>
<feature type="repeat" description="TPR" evidence="5">
    <location>
        <begin position="264"/>
        <end position="297"/>
    </location>
</feature>
<feature type="transmembrane region" description="Helical" evidence="6">
    <location>
        <begin position="12"/>
        <end position="30"/>
    </location>
</feature>
<dbReference type="PANTHER" id="PTHR37422:SF13">
    <property type="entry name" value="LIPOPOLYSACCHARIDE BIOSYNTHESIS PROTEIN PA4999-RELATED"/>
    <property type="match status" value="1"/>
</dbReference>
<reference evidence="9" key="1">
    <citation type="submission" date="2017-09" db="EMBL/GenBank/DDBJ databases">
        <title>Depth-based differentiation of microbial function through sediment-hosted aquifers and enrichment of novel symbionts in the deep terrestrial subsurface.</title>
        <authorList>
            <person name="Probst A.J."/>
            <person name="Ladd B."/>
            <person name="Jarett J.K."/>
            <person name="Geller-Mcgrath D.E."/>
            <person name="Sieber C.M.K."/>
            <person name="Emerson J.B."/>
            <person name="Anantharaman K."/>
            <person name="Thomas B.C."/>
            <person name="Malmstrom R."/>
            <person name="Stieglmeier M."/>
            <person name="Klingl A."/>
            <person name="Woyke T."/>
            <person name="Ryan C.M."/>
            <person name="Banfield J.F."/>
        </authorList>
    </citation>
    <scope>NUCLEOTIDE SEQUENCE [LARGE SCALE GENOMIC DNA]</scope>
</reference>
<dbReference type="InterPro" id="IPR019734">
    <property type="entry name" value="TPR_rpt"/>
</dbReference>
<feature type="repeat" description="TPR" evidence="5">
    <location>
        <begin position="298"/>
        <end position="331"/>
    </location>
</feature>
<evidence type="ECO:0000256" key="4">
    <source>
        <dbReference type="ARBA" id="ARBA00023136"/>
    </source>
</evidence>
<keyword evidence="5" id="KW-0802">TPR repeat</keyword>
<dbReference type="Pfam" id="PF13181">
    <property type="entry name" value="TPR_8"/>
    <property type="match status" value="2"/>
</dbReference>
<evidence type="ECO:0000313" key="8">
    <source>
        <dbReference type="EMBL" id="PIX77057.1"/>
    </source>
</evidence>
<gene>
    <name evidence="8" type="ORF">COZ37_04695</name>
</gene>
<keyword evidence="4 6" id="KW-0472">Membrane</keyword>
<accession>A0A2M7M2X2</accession>
<feature type="transmembrane region" description="Helical" evidence="6">
    <location>
        <begin position="139"/>
        <end position="159"/>
    </location>
</feature>
<dbReference type="SUPFAM" id="SSF48452">
    <property type="entry name" value="TPR-like"/>
    <property type="match status" value="1"/>
</dbReference>
<evidence type="ECO:0000256" key="2">
    <source>
        <dbReference type="ARBA" id="ARBA00022692"/>
    </source>
</evidence>
<dbReference type="AlphaFoldDB" id="A0A2M7M2X2"/>
<evidence type="ECO:0000256" key="5">
    <source>
        <dbReference type="PROSITE-ProRule" id="PRU00339"/>
    </source>
</evidence>
<dbReference type="GO" id="GO:0016020">
    <property type="term" value="C:membrane"/>
    <property type="evidence" value="ECO:0007669"/>
    <property type="project" value="UniProtKB-SubCell"/>
</dbReference>
<feature type="transmembrane region" description="Helical" evidence="6">
    <location>
        <begin position="203"/>
        <end position="221"/>
    </location>
</feature>
<evidence type="ECO:0000256" key="1">
    <source>
        <dbReference type="ARBA" id="ARBA00004141"/>
    </source>
</evidence>
<feature type="transmembrane region" description="Helical" evidence="6">
    <location>
        <begin position="100"/>
        <end position="118"/>
    </location>
</feature>
<organism evidence="8 9">
    <name type="scientific">bacterium (Candidatus Ratteibacteria) CG_4_10_14_3_um_filter_41_18</name>
    <dbReference type="NCBI Taxonomy" id="2014287"/>
    <lineage>
        <taxon>Bacteria</taxon>
        <taxon>Candidatus Ratteibacteria</taxon>
    </lineage>
</organism>
<evidence type="ECO:0000313" key="9">
    <source>
        <dbReference type="Proteomes" id="UP000229703"/>
    </source>
</evidence>
<evidence type="ECO:0000256" key="3">
    <source>
        <dbReference type="ARBA" id="ARBA00022989"/>
    </source>
</evidence>